<dbReference type="Proteomes" id="UP001295794">
    <property type="component" value="Unassembled WGS sequence"/>
</dbReference>
<dbReference type="EMBL" id="CAVNYO010000112">
    <property type="protein sequence ID" value="CAK5267004.1"/>
    <property type="molecule type" value="Genomic_DNA"/>
</dbReference>
<keyword evidence="3" id="KW-1185">Reference proteome</keyword>
<name>A0AAD2H2M3_9AGAR</name>
<accession>A0AAD2H2M3</accession>
<gene>
    <name evidence="1" type="ORF">MYCIT1_LOCUS9108</name>
    <name evidence="2" type="ORF">MYCIT1_LOCUS9117</name>
</gene>
<evidence type="ECO:0000313" key="2">
    <source>
        <dbReference type="EMBL" id="CAK5267004.1"/>
    </source>
</evidence>
<feature type="non-terminal residue" evidence="2">
    <location>
        <position position="1"/>
    </location>
</feature>
<dbReference type="EMBL" id="CAVNYO010000112">
    <property type="protein sequence ID" value="CAK5267001.1"/>
    <property type="molecule type" value="Genomic_DNA"/>
</dbReference>
<reference evidence="2" key="1">
    <citation type="submission" date="2023-11" db="EMBL/GenBank/DDBJ databases">
        <authorList>
            <person name="De Vega J J."/>
            <person name="De Vega J J."/>
        </authorList>
    </citation>
    <scope>NUCLEOTIDE SEQUENCE</scope>
</reference>
<evidence type="ECO:0000313" key="3">
    <source>
        <dbReference type="Proteomes" id="UP001295794"/>
    </source>
</evidence>
<evidence type="ECO:0000313" key="1">
    <source>
        <dbReference type="EMBL" id="CAK5267001.1"/>
    </source>
</evidence>
<comment type="caution">
    <text evidence="2">The sequence shown here is derived from an EMBL/GenBank/DDBJ whole genome shotgun (WGS) entry which is preliminary data.</text>
</comment>
<organism evidence="2 3">
    <name type="scientific">Mycena citricolor</name>
    <dbReference type="NCBI Taxonomy" id="2018698"/>
    <lineage>
        <taxon>Eukaryota</taxon>
        <taxon>Fungi</taxon>
        <taxon>Dikarya</taxon>
        <taxon>Basidiomycota</taxon>
        <taxon>Agaricomycotina</taxon>
        <taxon>Agaricomycetes</taxon>
        <taxon>Agaricomycetidae</taxon>
        <taxon>Agaricales</taxon>
        <taxon>Marasmiineae</taxon>
        <taxon>Mycenaceae</taxon>
        <taxon>Mycena</taxon>
    </lineage>
</organism>
<protein>
    <submittedName>
        <fullName evidence="2">Uncharacterized protein</fullName>
    </submittedName>
</protein>
<sequence>QRKLWWRLVAILTCKSIVEFGYRGERLIEPSSSWFLPKFPSG</sequence>
<dbReference type="AlphaFoldDB" id="A0AAD2H2M3"/>
<proteinExistence type="predicted"/>